<evidence type="ECO:0000256" key="11">
    <source>
        <dbReference type="ARBA" id="ARBA00029766"/>
    </source>
</evidence>
<evidence type="ECO:0000256" key="6">
    <source>
        <dbReference type="ARBA" id="ARBA00022741"/>
    </source>
</evidence>
<dbReference type="GO" id="GO:0003848">
    <property type="term" value="F:2-amino-4-hydroxy-6-hydroxymethyldihydropteridine diphosphokinase activity"/>
    <property type="evidence" value="ECO:0007669"/>
    <property type="project" value="UniProtKB-EC"/>
</dbReference>
<evidence type="ECO:0000256" key="4">
    <source>
        <dbReference type="ARBA" id="ARBA00016218"/>
    </source>
</evidence>
<dbReference type="InterPro" id="IPR000550">
    <property type="entry name" value="Hppk"/>
</dbReference>
<dbReference type="PANTHER" id="PTHR43071:SF1">
    <property type="entry name" value="2-AMINO-4-HYDROXY-6-HYDROXYMETHYLDIHYDROPTERIDINE PYROPHOSPHOKINASE"/>
    <property type="match status" value="1"/>
</dbReference>
<evidence type="ECO:0000256" key="2">
    <source>
        <dbReference type="ARBA" id="ARBA00005810"/>
    </source>
</evidence>
<keyword evidence="15" id="KW-1185">Reference proteome</keyword>
<organism evidence="14 15">
    <name type="scientific">Pseudoroseicyclus aestuarii</name>
    <dbReference type="NCBI Taxonomy" id="1795041"/>
    <lineage>
        <taxon>Bacteria</taxon>
        <taxon>Pseudomonadati</taxon>
        <taxon>Pseudomonadota</taxon>
        <taxon>Alphaproteobacteria</taxon>
        <taxon>Rhodobacterales</taxon>
        <taxon>Paracoccaceae</taxon>
        <taxon>Pseudoroseicyclus</taxon>
    </lineage>
</organism>
<sequence>MQQGTGGQDAGTIQHLVALGANAPSGSFAPEETLRHTLARITRDLGPIRASKLYRTKAFPAGSGPDFVNAALVLHSALPPAELLQALHGIEEGAGRKRTLRWGPRPLDLDLIASGAQVLPDAEGQALWRDLPPERQARETPGTLILPHPRLQDRAFVLVPLAEVAPDWRHPLLGLTPRQMLDRLPQEARDEVLPL</sequence>
<evidence type="ECO:0000256" key="7">
    <source>
        <dbReference type="ARBA" id="ARBA00022777"/>
    </source>
</evidence>
<evidence type="ECO:0000256" key="8">
    <source>
        <dbReference type="ARBA" id="ARBA00022840"/>
    </source>
</evidence>
<dbReference type="InterPro" id="IPR035907">
    <property type="entry name" value="Hppk_sf"/>
</dbReference>
<dbReference type="OrthoDB" id="9808041at2"/>
<dbReference type="Proteomes" id="UP000248311">
    <property type="component" value="Unassembled WGS sequence"/>
</dbReference>
<name>A0A318SWR4_9RHOB</name>
<dbReference type="EC" id="2.7.6.3" evidence="3"/>
<accession>A0A318SWR4</accession>
<evidence type="ECO:0000256" key="3">
    <source>
        <dbReference type="ARBA" id="ARBA00013253"/>
    </source>
</evidence>
<keyword evidence="8" id="KW-0067">ATP-binding</keyword>
<evidence type="ECO:0000259" key="13">
    <source>
        <dbReference type="PROSITE" id="PS00794"/>
    </source>
</evidence>
<evidence type="ECO:0000313" key="15">
    <source>
        <dbReference type="Proteomes" id="UP000248311"/>
    </source>
</evidence>
<dbReference type="NCBIfam" id="TIGR01498">
    <property type="entry name" value="folK"/>
    <property type="match status" value="1"/>
</dbReference>
<dbReference type="GO" id="GO:0016301">
    <property type="term" value="F:kinase activity"/>
    <property type="evidence" value="ECO:0007669"/>
    <property type="project" value="UniProtKB-KW"/>
</dbReference>
<dbReference type="UniPathway" id="UPA00077">
    <property type="reaction ID" value="UER00155"/>
</dbReference>
<dbReference type="RefSeq" id="WP_110813370.1">
    <property type="nucleotide sequence ID" value="NZ_QJTE01000002.1"/>
</dbReference>
<protein>
    <recommendedName>
        <fullName evidence="4">2-amino-4-hydroxy-6-hydroxymethyldihydropteridine pyrophosphokinase</fullName>
        <ecNumber evidence="3">2.7.6.3</ecNumber>
    </recommendedName>
    <alternativeName>
        <fullName evidence="11">6-hydroxymethyl-7,8-dihydropterin pyrophosphokinase</fullName>
    </alternativeName>
    <alternativeName>
        <fullName evidence="12">7,8-dihydro-6-hydroxymethylpterin-pyrophosphokinase</fullName>
    </alternativeName>
</protein>
<keyword evidence="6" id="KW-0547">Nucleotide-binding</keyword>
<keyword evidence="9" id="KW-0289">Folate biosynthesis</keyword>
<feature type="domain" description="7,8-dihydro-6-hydroxymethylpterin-pyrophosphokinase" evidence="13">
    <location>
        <begin position="101"/>
        <end position="112"/>
    </location>
</feature>
<evidence type="ECO:0000256" key="12">
    <source>
        <dbReference type="ARBA" id="ARBA00033413"/>
    </source>
</evidence>
<keyword evidence="5" id="KW-0808">Transferase</keyword>
<evidence type="ECO:0000256" key="5">
    <source>
        <dbReference type="ARBA" id="ARBA00022679"/>
    </source>
</evidence>
<evidence type="ECO:0000313" key="14">
    <source>
        <dbReference type="EMBL" id="PYE84257.1"/>
    </source>
</evidence>
<dbReference type="Gene3D" id="3.30.70.560">
    <property type="entry name" value="7,8-Dihydro-6-hydroxymethylpterin-pyrophosphokinase HPPK"/>
    <property type="match status" value="1"/>
</dbReference>
<keyword evidence="7 14" id="KW-0418">Kinase</keyword>
<dbReference type="CDD" id="cd00483">
    <property type="entry name" value="HPPK"/>
    <property type="match status" value="1"/>
</dbReference>
<comment type="function">
    <text evidence="10">Catalyzes the transfer of pyrophosphate from adenosine triphosphate (ATP) to 6-hydroxymethyl-7,8-dihydropterin, an enzymatic step in folate biosynthesis pathway.</text>
</comment>
<proteinExistence type="inferred from homology"/>
<gene>
    <name evidence="14" type="ORF">DFP88_10252</name>
</gene>
<dbReference type="AlphaFoldDB" id="A0A318SWR4"/>
<reference evidence="14 15" key="1">
    <citation type="submission" date="2018-06" db="EMBL/GenBank/DDBJ databases">
        <title>Genomic Encyclopedia of Type Strains, Phase III (KMG-III): the genomes of soil and plant-associated and newly described type strains.</title>
        <authorList>
            <person name="Whitman W."/>
        </authorList>
    </citation>
    <scope>NUCLEOTIDE SEQUENCE [LARGE SCALE GENOMIC DNA]</scope>
    <source>
        <strain evidence="14 15">CECT 9025</strain>
    </source>
</reference>
<dbReference type="Pfam" id="PF01288">
    <property type="entry name" value="HPPK"/>
    <property type="match status" value="1"/>
</dbReference>
<dbReference type="GO" id="GO:0046654">
    <property type="term" value="P:tetrahydrofolate biosynthetic process"/>
    <property type="evidence" value="ECO:0007669"/>
    <property type="project" value="UniProtKB-UniPathway"/>
</dbReference>
<dbReference type="SUPFAM" id="SSF55083">
    <property type="entry name" value="6-hydroxymethyl-7,8-dihydropterin pyrophosphokinase, HPPK"/>
    <property type="match status" value="1"/>
</dbReference>
<evidence type="ECO:0000256" key="10">
    <source>
        <dbReference type="ARBA" id="ARBA00029409"/>
    </source>
</evidence>
<dbReference type="PANTHER" id="PTHR43071">
    <property type="entry name" value="2-AMINO-4-HYDROXY-6-HYDROXYMETHYLDIHYDROPTERIDINE PYROPHOSPHOKINASE"/>
    <property type="match status" value="1"/>
</dbReference>
<dbReference type="GO" id="GO:0005524">
    <property type="term" value="F:ATP binding"/>
    <property type="evidence" value="ECO:0007669"/>
    <property type="project" value="UniProtKB-KW"/>
</dbReference>
<evidence type="ECO:0000256" key="1">
    <source>
        <dbReference type="ARBA" id="ARBA00005051"/>
    </source>
</evidence>
<comment type="caution">
    <text evidence="14">The sequence shown here is derived from an EMBL/GenBank/DDBJ whole genome shotgun (WGS) entry which is preliminary data.</text>
</comment>
<dbReference type="PROSITE" id="PS00794">
    <property type="entry name" value="HPPK"/>
    <property type="match status" value="1"/>
</dbReference>
<dbReference type="GO" id="GO:0046656">
    <property type="term" value="P:folic acid biosynthetic process"/>
    <property type="evidence" value="ECO:0007669"/>
    <property type="project" value="UniProtKB-KW"/>
</dbReference>
<comment type="pathway">
    <text evidence="1">Cofactor biosynthesis; tetrahydrofolate biosynthesis; 2-amino-4-hydroxy-6-hydroxymethyl-7,8-dihydropteridine diphosphate from 7,8-dihydroneopterin triphosphate: step 4/4.</text>
</comment>
<comment type="similarity">
    <text evidence="2">Belongs to the HPPK family.</text>
</comment>
<evidence type="ECO:0000256" key="9">
    <source>
        <dbReference type="ARBA" id="ARBA00022909"/>
    </source>
</evidence>
<dbReference type="EMBL" id="QJTE01000002">
    <property type="protein sequence ID" value="PYE84257.1"/>
    <property type="molecule type" value="Genomic_DNA"/>
</dbReference>